<dbReference type="Proteomes" id="UP000449547">
    <property type="component" value="Unassembled WGS sequence"/>
</dbReference>
<dbReference type="PROSITE" id="PS50172">
    <property type="entry name" value="BRCT"/>
    <property type="match status" value="4"/>
</dbReference>
<feature type="compositionally biased region" description="Polar residues" evidence="1">
    <location>
        <begin position="469"/>
        <end position="482"/>
    </location>
</feature>
<feature type="compositionally biased region" description="Low complexity" evidence="1">
    <location>
        <begin position="483"/>
        <end position="495"/>
    </location>
</feature>
<feature type="region of interest" description="Disordered" evidence="1">
    <location>
        <begin position="442"/>
        <end position="562"/>
    </location>
</feature>
<dbReference type="GeneID" id="54781257"/>
<name>A0A642UU87_DIURU</name>
<dbReference type="GO" id="GO:1990683">
    <property type="term" value="P:DNA double-strand break attachment to nuclear envelope"/>
    <property type="evidence" value="ECO:0007669"/>
    <property type="project" value="TreeGrafter"/>
</dbReference>
<feature type="domain" description="BRCT" evidence="2">
    <location>
        <begin position="97"/>
        <end position="192"/>
    </location>
</feature>
<evidence type="ECO:0000259" key="2">
    <source>
        <dbReference type="PROSITE" id="PS50172"/>
    </source>
</evidence>
<dbReference type="GO" id="GO:0006302">
    <property type="term" value="P:double-strand break repair"/>
    <property type="evidence" value="ECO:0007669"/>
    <property type="project" value="TreeGrafter"/>
</dbReference>
<accession>A0A642UU87</accession>
<feature type="region of interest" description="Disordered" evidence="1">
    <location>
        <begin position="583"/>
        <end position="610"/>
    </location>
</feature>
<feature type="domain" description="BRCT" evidence="2">
    <location>
        <begin position="226"/>
        <end position="314"/>
    </location>
</feature>
<dbReference type="PANTHER" id="PTHR47667:SF1">
    <property type="entry name" value="REGULATOR OF TY1 TRANSPOSITION PROTEIN 107"/>
    <property type="match status" value="1"/>
</dbReference>
<dbReference type="OMA" id="SWLYHLI"/>
<organism evidence="3 4">
    <name type="scientific">Diutina rugosa</name>
    <name type="common">Yeast</name>
    <name type="synonym">Candida rugosa</name>
    <dbReference type="NCBI Taxonomy" id="5481"/>
    <lineage>
        <taxon>Eukaryota</taxon>
        <taxon>Fungi</taxon>
        <taxon>Dikarya</taxon>
        <taxon>Ascomycota</taxon>
        <taxon>Saccharomycotina</taxon>
        <taxon>Pichiomycetes</taxon>
        <taxon>Debaryomycetaceae</taxon>
        <taxon>Diutina</taxon>
    </lineage>
</organism>
<keyword evidence="4" id="KW-1185">Reference proteome</keyword>
<dbReference type="GO" id="GO:0035361">
    <property type="term" value="C:Cul8-RING ubiquitin ligase complex"/>
    <property type="evidence" value="ECO:0007669"/>
    <property type="project" value="TreeGrafter"/>
</dbReference>
<gene>
    <name evidence="3" type="ORF">DIURU_002606</name>
</gene>
<feature type="compositionally biased region" description="Basic and acidic residues" evidence="1">
    <location>
        <begin position="549"/>
        <end position="558"/>
    </location>
</feature>
<dbReference type="Pfam" id="PF16770">
    <property type="entry name" value="RTT107_BRCT_5"/>
    <property type="match status" value="1"/>
</dbReference>
<feature type="compositionally biased region" description="Low complexity" evidence="1">
    <location>
        <begin position="517"/>
        <end position="531"/>
    </location>
</feature>
<dbReference type="Pfam" id="PF12738">
    <property type="entry name" value="PTCB-BRCT"/>
    <property type="match status" value="2"/>
</dbReference>
<dbReference type="InterPro" id="IPR053036">
    <property type="entry name" value="CellCycle_DNARepair_Reg"/>
</dbReference>
<dbReference type="RefSeq" id="XP_034012621.1">
    <property type="nucleotide sequence ID" value="XM_034155276.1"/>
</dbReference>
<dbReference type="InterPro" id="IPR001357">
    <property type="entry name" value="BRCT_dom"/>
</dbReference>
<protein>
    <recommendedName>
        <fullName evidence="2">BRCT domain-containing protein</fullName>
    </recommendedName>
</protein>
<dbReference type="VEuPathDB" id="FungiDB:DIURU_002606"/>
<dbReference type="OrthoDB" id="342264at2759"/>
<dbReference type="SMART" id="SM00292">
    <property type="entry name" value="BRCT"/>
    <property type="match status" value="4"/>
</dbReference>
<evidence type="ECO:0000313" key="4">
    <source>
        <dbReference type="Proteomes" id="UP000449547"/>
    </source>
</evidence>
<dbReference type="GO" id="GO:0005634">
    <property type="term" value="C:nucleus"/>
    <property type="evidence" value="ECO:0007669"/>
    <property type="project" value="TreeGrafter"/>
</dbReference>
<proteinExistence type="predicted"/>
<dbReference type="Pfam" id="PF00533">
    <property type="entry name" value="BRCT"/>
    <property type="match status" value="1"/>
</dbReference>
<dbReference type="Pfam" id="PF16771">
    <property type="entry name" value="RTT107_BRCT_6"/>
    <property type="match status" value="1"/>
</dbReference>
<comment type="caution">
    <text evidence="3">The sequence shown here is derived from an EMBL/GenBank/DDBJ whole genome shotgun (WGS) entry which is preliminary data.</text>
</comment>
<dbReference type="SUPFAM" id="SSF52113">
    <property type="entry name" value="BRCT domain"/>
    <property type="match status" value="3"/>
</dbReference>
<sequence>MFANRKFVVISPHPTSPAVSKDDVTNHGAASFTSVAKTKPFLDADPNERPDYIISDTSEFSDYAKAQQFMIPVVKPQWVHDSIAANKLVATNAYSPDDRLIFKDVYACVADTVPQGDKEVLYGAIVAFGGQYNDIMTRATTHLISPDATNEKYLLAASSRDDEDINIKPVSPHWINRCVTSQSLVDETDYLVSPTSNGIPEDEPMADVFDFPSSHDAADTPPLADLEGKRFFVSSDFNLSSQQEAAVTRLIHYHGGIVSPQYNPDTVDIYLGKFRSGDDYERAKLSPRTIVANLDWLYHIVQRHSFVLPRNANMLFYPFPNPTSKLPLEGMSISLTNYSGNARFYLIKLIEALGATFTKNLTRDNDILVSSSDSGKKYSTAKFKWLSGVGDPVVSVVNHLWLEECYRQQKQVVFSEKYTIVGSNQLPPPGLARLLPELFDGVSSTSLSPEKDEIGSEPEAEELHPPKDTPTQPQAVSEATQLSETSPEPTPSKSSDAADVAVVSPKPKSQEKPPKSSPYKSQTKSSPQSTQASEAMPPPTSRGRSAARKAAEKLHNDMSDLNQFEAARTSKRKMKDYLETHGLSQEQAEQAAAHTKRKRAETNKSNGHEGSVPVRAKCVVTGFREFSRAELSSLSEVGIVVVGNKSGSIDFDGVDTLSAPKVMRTEKFLRGLGHVKRLIHPSFFDDVLKSMASYEAIDNYSLDKKVGAAELNSELGGDIDPKHPIATLISRRPRDGVFAGTSLNLSHNLNGGVDLIARVLHDHGMEAHQVAKGASVKSPCQFRKTGNDPDVVYICHASKDQKLVKAIKAKIDAGNNWAVVEWDWCVQCIFHMQMLPLDGFSLV</sequence>
<dbReference type="AlphaFoldDB" id="A0A642UU87"/>
<dbReference type="InterPro" id="IPR036420">
    <property type="entry name" value="BRCT_dom_sf"/>
</dbReference>
<reference evidence="3 4" key="1">
    <citation type="submission" date="2019-07" db="EMBL/GenBank/DDBJ databases">
        <title>Genome assembly of two rare yeast pathogens: Diutina rugosa and Trichomonascus ciferrii.</title>
        <authorList>
            <person name="Mixao V."/>
            <person name="Saus E."/>
            <person name="Hansen A."/>
            <person name="Lass-Flor C."/>
            <person name="Gabaldon T."/>
        </authorList>
    </citation>
    <scope>NUCLEOTIDE SEQUENCE [LARGE SCALE GENOMIC DNA]</scope>
    <source>
        <strain evidence="3 4">CBS 613</strain>
    </source>
</reference>
<dbReference type="EMBL" id="SWFT01000076">
    <property type="protein sequence ID" value="KAA8903005.1"/>
    <property type="molecule type" value="Genomic_DNA"/>
</dbReference>
<feature type="domain" description="BRCT" evidence="2">
    <location>
        <begin position="1"/>
        <end position="96"/>
    </location>
</feature>
<dbReference type="Gene3D" id="3.40.50.10190">
    <property type="entry name" value="BRCT domain"/>
    <property type="match status" value="6"/>
</dbReference>
<evidence type="ECO:0000313" key="3">
    <source>
        <dbReference type="EMBL" id="KAA8903005.1"/>
    </source>
</evidence>
<evidence type="ECO:0000256" key="1">
    <source>
        <dbReference type="SAM" id="MobiDB-lite"/>
    </source>
</evidence>
<dbReference type="InterPro" id="IPR031906">
    <property type="entry name" value="RTT107_BRCT_6"/>
</dbReference>
<feature type="domain" description="BRCT" evidence="2">
    <location>
        <begin position="323"/>
        <end position="419"/>
    </location>
</feature>
<dbReference type="PANTHER" id="PTHR47667">
    <property type="entry name" value="REGULATOR OF TY1 TRANSPOSITION PROTEIN 107"/>
    <property type="match status" value="1"/>
</dbReference>